<organism evidence="1 2">
    <name type="scientific">Neohortaea acidophila</name>
    <dbReference type="NCBI Taxonomy" id="245834"/>
    <lineage>
        <taxon>Eukaryota</taxon>
        <taxon>Fungi</taxon>
        <taxon>Dikarya</taxon>
        <taxon>Ascomycota</taxon>
        <taxon>Pezizomycotina</taxon>
        <taxon>Dothideomycetes</taxon>
        <taxon>Dothideomycetidae</taxon>
        <taxon>Mycosphaerellales</taxon>
        <taxon>Teratosphaeriaceae</taxon>
        <taxon>Neohortaea</taxon>
    </lineage>
</organism>
<evidence type="ECO:0000313" key="1">
    <source>
        <dbReference type="EMBL" id="KAF2481467.1"/>
    </source>
</evidence>
<sequence>MYKEYRSCLVMATDAAASKVAAELERLSAAAVYAINQRDFALNKTPEAKEVLQHVAPDFSGTSDGILGNVTLAELIEERRQFFLEHPQAYCDLKAMSTTIDPDGRTASVHLYVDIAGMETVTIPGMAEFRWRWTDGRWLWFHHIGMRGVELS</sequence>
<name>A0A6A6PQE8_9PEZI</name>
<dbReference type="AlphaFoldDB" id="A0A6A6PQE8"/>
<keyword evidence="2" id="KW-1185">Reference proteome</keyword>
<dbReference type="RefSeq" id="XP_033588037.1">
    <property type="nucleotide sequence ID" value="XM_033729992.1"/>
</dbReference>
<protein>
    <recommendedName>
        <fullName evidence="3">SnoaL-like domain-containing protein</fullName>
    </recommendedName>
</protein>
<reference evidence="1" key="1">
    <citation type="journal article" date="2020" name="Stud. Mycol.">
        <title>101 Dothideomycetes genomes: a test case for predicting lifestyles and emergence of pathogens.</title>
        <authorList>
            <person name="Haridas S."/>
            <person name="Albert R."/>
            <person name="Binder M."/>
            <person name="Bloem J."/>
            <person name="Labutti K."/>
            <person name="Salamov A."/>
            <person name="Andreopoulos B."/>
            <person name="Baker S."/>
            <person name="Barry K."/>
            <person name="Bills G."/>
            <person name="Bluhm B."/>
            <person name="Cannon C."/>
            <person name="Castanera R."/>
            <person name="Culley D."/>
            <person name="Daum C."/>
            <person name="Ezra D."/>
            <person name="Gonzalez J."/>
            <person name="Henrissat B."/>
            <person name="Kuo A."/>
            <person name="Liang C."/>
            <person name="Lipzen A."/>
            <person name="Lutzoni F."/>
            <person name="Magnuson J."/>
            <person name="Mondo S."/>
            <person name="Nolan M."/>
            <person name="Ohm R."/>
            <person name="Pangilinan J."/>
            <person name="Park H.-J."/>
            <person name="Ramirez L."/>
            <person name="Alfaro M."/>
            <person name="Sun H."/>
            <person name="Tritt A."/>
            <person name="Yoshinaga Y."/>
            <person name="Zwiers L.-H."/>
            <person name="Turgeon B."/>
            <person name="Goodwin S."/>
            <person name="Spatafora J."/>
            <person name="Crous P."/>
            <person name="Grigoriev I."/>
        </authorList>
    </citation>
    <scope>NUCLEOTIDE SEQUENCE</scope>
    <source>
        <strain evidence="1">CBS 113389</strain>
    </source>
</reference>
<dbReference type="EMBL" id="MU001638">
    <property type="protein sequence ID" value="KAF2481467.1"/>
    <property type="molecule type" value="Genomic_DNA"/>
</dbReference>
<evidence type="ECO:0008006" key="3">
    <source>
        <dbReference type="Google" id="ProtNLM"/>
    </source>
</evidence>
<proteinExistence type="predicted"/>
<gene>
    <name evidence="1" type="ORF">BDY17DRAFT_189111</name>
</gene>
<accession>A0A6A6PQE8</accession>
<dbReference type="SUPFAM" id="SSF54427">
    <property type="entry name" value="NTF2-like"/>
    <property type="match status" value="1"/>
</dbReference>
<dbReference type="OrthoDB" id="3625848at2759"/>
<dbReference type="InterPro" id="IPR032710">
    <property type="entry name" value="NTF2-like_dom_sf"/>
</dbReference>
<dbReference type="Proteomes" id="UP000799767">
    <property type="component" value="Unassembled WGS sequence"/>
</dbReference>
<evidence type="ECO:0000313" key="2">
    <source>
        <dbReference type="Proteomes" id="UP000799767"/>
    </source>
</evidence>
<dbReference type="GeneID" id="54470994"/>